<dbReference type="STRING" id="7868.ENSCMIP00000019397"/>
<dbReference type="PROSITE" id="PS50304">
    <property type="entry name" value="TUDOR"/>
    <property type="match status" value="1"/>
</dbReference>
<feature type="compositionally biased region" description="Basic and acidic residues" evidence="1">
    <location>
        <begin position="741"/>
        <end position="750"/>
    </location>
</feature>
<feature type="compositionally biased region" description="Basic and acidic residues" evidence="1">
    <location>
        <begin position="133"/>
        <end position="168"/>
    </location>
</feature>
<reference evidence="3" key="4">
    <citation type="submission" date="2025-08" db="UniProtKB">
        <authorList>
            <consortium name="Ensembl"/>
        </authorList>
    </citation>
    <scope>IDENTIFICATION</scope>
</reference>
<feature type="compositionally biased region" description="Polar residues" evidence="1">
    <location>
        <begin position="89"/>
        <end position="101"/>
    </location>
</feature>
<dbReference type="GeneTree" id="ENSGT00940000178415"/>
<reference evidence="4" key="1">
    <citation type="journal article" date="2006" name="Science">
        <title>Ancient noncoding elements conserved in the human genome.</title>
        <authorList>
            <person name="Venkatesh B."/>
            <person name="Kirkness E.F."/>
            <person name="Loh Y.H."/>
            <person name="Halpern A.L."/>
            <person name="Lee A.P."/>
            <person name="Johnson J."/>
            <person name="Dandona N."/>
            <person name="Viswanathan L.D."/>
            <person name="Tay A."/>
            <person name="Venter J.C."/>
            <person name="Strausberg R.L."/>
            <person name="Brenner S."/>
        </authorList>
    </citation>
    <scope>NUCLEOTIDE SEQUENCE [LARGE SCALE GENOMIC DNA]</scope>
</reference>
<feature type="region of interest" description="Disordered" evidence="1">
    <location>
        <begin position="313"/>
        <end position="341"/>
    </location>
</feature>
<accession>A0A4W3HWZ1</accession>
<protein>
    <recommendedName>
        <fullName evidence="2">Tudor domain-containing protein</fullName>
    </recommendedName>
</protein>
<feature type="compositionally biased region" description="Polar residues" evidence="1">
    <location>
        <begin position="197"/>
        <end position="207"/>
    </location>
</feature>
<sequence length="881" mass="96777">MQYSVGDRCKVRLDNGKCYNAHIQEVSPDNGPVVLFVEELGEKHSAPLRNLRPLTQVSSAGGWNRVQGKRARKPWSANSNTEGEFRGPKNSSNFTNKPNRAQTTLPPRLQQTTGGRQQNPPQQVAAVQPKQLPAEHEGRGKEFTQVSKKCDRGQEGDGSNKDPRRFDPSEADEAQAPFVIQLKDEQSFPALPSHWSFQTRASTNSGKKANIQAKVRPGENQAETKAQKNSESVTQPLGQELNSEAFSNVVHKELAKPFKNASEVPPTPVTSGTELIPPSYPREPQPCHTAAPVTPSVPSIPAAVLPLPSGSIACQPAGTPPEMAIPPETPSPVTCSPPASHTAQVMSPAVTPLCVPLPPGNLPAVHVPQIPNPYQDLLYPGFPVNEKGEYLNTSPAYSYDKSGRDLPEDKSILRFFYNLGVKAFSFPLWTPYSYLYALNQAYTKTCAMYPRGPAPVLPINPWLQATVDYIQSANTATPPLIPSPPETHNPSQSVQLEESINRDHLSPAQPMMSHLAQKNESALNLEALHQNFHLSFPSHLPSHMGSDGNQPPVGWRTPLPQALFGRSPYVHPFSIHPMYVAALGSGLPCQVSPEHLAYQNDPTFCSSDPCVQQLQSEEQNLVPDASLPGSDIVGENVESPKITGTCRENSGIAGAPLDESESQSAQTFQTTDGAKVKSVPCTTAVTSMSGRSEVHNEMSTTAPGGRPIYFYNQGWGENRDDSKQGCPPKRPLHHQMTYVPKQRDVSDRAKWQRKPYSSYNSYANGRDRTADPKRQDSKLYTKDRNTWGTQRGTKRSGLPRGASADGDESKHENVQGRLQIQRHHMGPNRFDVKRGLGNEQDNDVQQFENEAAVENESGKHNGFRKQGYRESRKPNPSIRKQ</sequence>
<feature type="compositionally biased region" description="Polar residues" evidence="1">
    <location>
        <begin position="221"/>
        <end position="239"/>
    </location>
</feature>
<feature type="domain" description="Tudor" evidence="2">
    <location>
        <begin position="2"/>
        <end position="61"/>
    </location>
</feature>
<proteinExistence type="predicted"/>
<reference evidence="4" key="3">
    <citation type="journal article" date="2014" name="Nature">
        <title>Elephant shark genome provides unique insights into gnathostome evolution.</title>
        <authorList>
            <consortium name="International Elephant Shark Genome Sequencing Consortium"/>
            <person name="Venkatesh B."/>
            <person name="Lee A.P."/>
            <person name="Ravi V."/>
            <person name="Maurya A.K."/>
            <person name="Lian M.M."/>
            <person name="Swann J.B."/>
            <person name="Ohta Y."/>
            <person name="Flajnik M.F."/>
            <person name="Sutoh Y."/>
            <person name="Kasahara M."/>
            <person name="Hoon S."/>
            <person name="Gangu V."/>
            <person name="Roy S.W."/>
            <person name="Irimia M."/>
            <person name="Korzh V."/>
            <person name="Kondrychyn I."/>
            <person name="Lim Z.W."/>
            <person name="Tay B.H."/>
            <person name="Tohari S."/>
            <person name="Kong K.W."/>
            <person name="Ho S."/>
            <person name="Lorente-Galdos B."/>
            <person name="Quilez J."/>
            <person name="Marques-Bonet T."/>
            <person name="Raney B.J."/>
            <person name="Ingham P.W."/>
            <person name="Tay A."/>
            <person name="Hillier L.W."/>
            <person name="Minx P."/>
            <person name="Boehm T."/>
            <person name="Wilson R.K."/>
            <person name="Brenner S."/>
            <person name="Warren W.C."/>
        </authorList>
    </citation>
    <scope>NUCLEOTIDE SEQUENCE [LARGE SCALE GENOMIC DNA]</scope>
</reference>
<dbReference type="CDD" id="cd20448">
    <property type="entry name" value="Tudor_OTUD4"/>
    <property type="match status" value="1"/>
</dbReference>
<feature type="compositionally biased region" description="Basic and acidic residues" evidence="1">
    <location>
        <begin position="765"/>
        <end position="785"/>
    </location>
</feature>
<reference evidence="3" key="5">
    <citation type="submission" date="2025-09" db="UniProtKB">
        <authorList>
            <consortium name="Ensembl"/>
        </authorList>
    </citation>
    <scope>IDENTIFICATION</scope>
</reference>
<dbReference type="Ensembl" id="ENSCMIT00000019763.1">
    <property type="protein sequence ID" value="ENSCMIP00000019397.1"/>
    <property type="gene ID" value="ENSCMIG00000009041.1"/>
</dbReference>
<organism evidence="3 4">
    <name type="scientific">Callorhinchus milii</name>
    <name type="common">Ghost shark</name>
    <dbReference type="NCBI Taxonomy" id="7868"/>
    <lineage>
        <taxon>Eukaryota</taxon>
        <taxon>Metazoa</taxon>
        <taxon>Chordata</taxon>
        <taxon>Craniata</taxon>
        <taxon>Vertebrata</taxon>
        <taxon>Chondrichthyes</taxon>
        <taxon>Holocephali</taxon>
        <taxon>Chimaeriformes</taxon>
        <taxon>Callorhinchidae</taxon>
        <taxon>Callorhinchus</taxon>
    </lineage>
</organism>
<feature type="compositionally biased region" description="Low complexity" evidence="1">
    <location>
        <begin position="102"/>
        <end position="132"/>
    </location>
</feature>
<dbReference type="SUPFAM" id="SSF63748">
    <property type="entry name" value="Tudor/PWWP/MBT"/>
    <property type="match status" value="1"/>
</dbReference>
<reference evidence="4" key="2">
    <citation type="journal article" date="2007" name="PLoS Biol.">
        <title>Survey sequencing and comparative analysis of the elephant shark (Callorhinchus milii) genome.</title>
        <authorList>
            <person name="Venkatesh B."/>
            <person name="Kirkness E.F."/>
            <person name="Loh Y.H."/>
            <person name="Halpern A.L."/>
            <person name="Lee A.P."/>
            <person name="Johnson J."/>
            <person name="Dandona N."/>
            <person name="Viswanathan L.D."/>
            <person name="Tay A."/>
            <person name="Venter J.C."/>
            <person name="Strausberg R.L."/>
            <person name="Brenner S."/>
        </authorList>
    </citation>
    <scope>NUCLEOTIDE SEQUENCE [LARGE SCALE GENOMIC DNA]</scope>
</reference>
<evidence type="ECO:0000256" key="1">
    <source>
        <dbReference type="SAM" id="MobiDB-lite"/>
    </source>
</evidence>
<dbReference type="InterPro" id="IPR002999">
    <property type="entry name" value="Tudor"/>
</dbReference>
<evidence type="ECO:0000313" key="4">
    <source>
        <dbReference type="Proteomes" id="UP000314986"/>
    </source>
</evidence>
<dbReference type="OMA" id="WNRVQGK"/>
<feature type="region of interest" description="Disordered" evidence="1">
    <location>
        <begin position="641"/>
        <end position="675"/>
    </location>
</feature>
<feature type="compositionally biased region" description="Polar residues" evidence="1">
    <location>
        <begin position="662"/>
        <end position="672"/>
    </location>
</feature>
<dbReference type="Proteomes" id="UP000314986">
    <property type="component" value="Unassembled WGS sequence"/>
</dbReference>
<feature type="compositionally biased region" description="Polar residues" evidence="1">
    <location>
        <begin position="331"/>
        <end position="341"/>
    </location>
</feature>
<feature type="region of interest" description="Disordered" evidence="1">
    <location>
        <begin position="59"/>
        <end position="169"/>
    </location>
</feature>
<dbReference type="InParanoid" id="A0A4W3HWZ1"/>
<evidence type="ECO:0000259" key="2">
    <source>
        <dbReference type="PROSITE" id="PS50304"/>
    </source>
</evidence>
<feature type="region of interest" description="Disordered" evidence="1">
    <location>
        <begin position="257"/>
        <end position="295"/>
    </location>
</feature>
<feature type="region of interest" description="Disordered" evidence="1">
    <location>
        <begin position="197"/>
        <end position="239"/>
    </location>
</feature>
<keyword evidence="4" id="KW-1185">Reference proteome</keyword>
<name>A0A4W3HWZ1_CALMI</name>
<dbReference type="AlphaFoldDB" id="A0A4W3HWZ1"/>
<feature type="region of interest" description="Disordered" evidence="1">
    <location>
        <begin position="687"/>
        <end position="881"/>
    </location>
</feature>
<evidence type="ECO:0000313" key="3">
    <source>
        <dbReference type="Ensembl" id="ENSCMIP00000019397.1"/>
    </source>
</evidence>